<reference evidence="1 2" key="1">
    <citation type="submission" date="2019-02" db="EMBL/GenBank/DDBJ databases">
        <title>Deep-cultivation of Planctomycetes and their phenomic and genomic characterization uncovers novel biology.</title>
        <authorList>
            <person name="Wiegand S."/>
            <person name="Jogler M."/>
            <person name="Boedeker C."/>
            <person name="Pinto D."/>
            <person name="Vollmers J."/>
            <person name="Rivas-Marin E."/>
            <person name="Kohn T."/>
            <person name="Peeters S.H."/>
            <person name="Heuer A."/>
            <person name="Rast P."/>
            <person name="Oberbeckmann S."/>
            <person name="Bunk B."/>
            <person name="Jeske O."/>
            <person name="Meyerdierks A."/>
            <person name="Storesund J.E."/>
            <person name="Kallscheuer N."/>
            <person name="Luecker S."/>
            <person name="Lage O.M."/>
            <person name="Pohl T."/>
            <person name="Merkel B.J."/>
            <person name="Hornburger P."/>
            <person name="Mueller R.-W."/>
            <person name="Bruemmer F."/>
            <person name="Labrenz M."/>
            <person name="Spormann A.M."/>
            <person name="Op Den Camp H."/>
            <person name="Overmann J."/>
            <person name="Amann R."/>
            <person name="Jetten M.S.M."/>
            <person name="Mascher T."/>
            <person name="Medema M.H."/>
            <person name="Devos D.P."/>
            <person name="Kaster A.-K."/>
            <person name="Ovreas L."/>
            <person name="Rohde M."/>
            <person name="Galperin M.Y."/>
            <person name="Jogler C."/>
        </authorList>
    </citation>
    <scope>NUCLEOTIDE SEQUENCE [LARGE SCALE GENOMIC DNA]</scope>
    <source>
        <strain evidence="1 2">Pla100</strain>
    </source>
</reference>
<accession>A0A5C5ZY10</accession>
<comment type="caution">
    <text evidence="1">The sequence shown here is derived from an EMBL/GenBank/DDBJ whole genome shotgun (WGS) entry which is preliminary data.</text>
</comment>
<gene>
    <name evidence="1" type="ORF">Pla100_49510</name>
</gene>
<evidence type="ECO:0000313" key="2">
    <source>
        <dbReference type="Proteomes" id="UP000316213"/>
    </source>
</evidence>
<name>A0A5C5ZY10_9BACT</name>
<evidence type="ECO:0000313" key="1">
    <source>
        <dbReference type="EMBL" id="TWT91911.1"/>
    </source>
</evidence>
<protein>
    <recommendedName>
        <fullName evidence="3">Cytochrome c domain-containing protein</fullName>
    </recommendedName>
</protein>
<proteinExistence type="predicted"/>
<dbReference type="Proteomes" id="UP000316213">
    <property type="component" value="Unassembled WGS sequence"/>
</dbReference>
<dbReference type="EMBL" id="SJPM01000013">
    <property type="protein sequence ID" value="TWT91911.1"/>
    <property type="molecule type" value="Genomic_DNA"/>
</dbReference>
<keyword evidence="2" id="KW-1185">Reference proteome</keyword>
<organism evidence="1 2">
    <name type="scientific">Neorhodopirellula pilleata</name>
    <dbReference type="NCBI Taxonomy" id="2714738"/>
    <lineage>
        <taxon>Bacteria</taxon>
        <taxon>Pseudomonadati</taxon>
        <taxon>Planctomycetota</taxon>
        <taxon>Planctomycetia</taxon>
        <taxon>Pirellulales</taxon>
        <taxon>Pirellulaceae</taxon>
        <taxon>Neorhodopirellula</taxon>
    </lineage>
</organism>
<sequence>MWVCRLLIVLIGSIAMTCPEFVNGQGVSSVAIDIEAAPISYSKTPASNRVSRLIDRIESGQTKLKVDGSTGYLKSLLAELDIPISTQTLVFSKTSLQVRYISRRNPRAIYFNDDTYVGWVRGSPIMEISTFDPMLGAAFYTVNAEPERSFGEKLPKRLPHITQATYDCLSCHATSMSQGVPGHVVRSVVPEFDGGIASQRESFITDHTSPLEERWGGWYVTGRHGEMRHMGNTYLRGGHLDTVQNANRLSLRDEFDTYEYLTPYSDIVALMVLEHQTQMHNTLTRADFTHRKRVFERAIDNPRDTSNDNSLSEQGQEWQAELRLLAREVVDALLFHEEAEFKNEIKGSITFSSEFVQRGVADSQGRSLREFDLQTRMFKYPCSYLVHSAAFAALQPELRGAVMSELGRVLSSDTTPDRYPHLDASVRDAIKTILRETEPELTVDWQFAETLDGTS</sequence>
<evidence type="ECO:0008006" key="3">
    <source>
        <dbReference type="Google" id="ProtNLM"/>
    </source>
</evidence>
<dbReference type="AlphaFoldDB" id="A0A5C5ZY10"/>